<dbReference type="RefSeq" id="XP_049144264.1">
    <property type="nucleotide sequence ID" value="XM_049287121.1"/>
</dbReference>
<feature type="compositionally biased region" description="Basic and acidic residues" evidence="1">
    <location>
        <begin position="102"/>
        <end position="114"/>
    </location>
</feature>
<dbReference type="EMBL" id="CP019476">
    <property type="protein sequence ID" value="UQC82641.1"/>
    <property type="molecule type" value="Genomic_DNA"/>
</dbReference>
<feature type="compositionally biased region" description="Basic and acidic residues" evidence="1">
    <location>
        <begin position="24"/>
        <end position="34"/>
    </location>
</feature>
<dbReference type="AlphaFoldDB" id="A0A9Q8WGR2"/>
<proteinExistence type="predicted"/>
<feature type="region of interest" description="Disordered" evidence="1">
    <location>
        <begin position="100"/>
        <end position="126"/>
    </location>
</feature>
<feature type="region of interest" description="Disordered" evidence="1">
    <location>
        <begin position="23"/>
        <end position="60"/>
    </location>
</feature>
<feature type="compositionally biased region" description="Basic and acidic residues" evidence="1">
    <location>
        <begin position="45"/>
        <end position="55"/>
    </location>
</feature>
<protein>
    <submittedName>
        <fullName evidence="2">Uncharacterized protein</fullName>
    </submittedName>
</protein>
<accession>A0A9Q8WGR2</accession>
<evidence type="ECO:0000256" key="1">
    <source>
        <dbReference type="SAM" id="MobiDB-lite"/>
    </source>
</evidence>
<sequence length="190" mass="20959">MSNIPNPVIDKSLPRRQVVSVERVGSKMTDEPPRHHPGQLGSRECVPRNTEHGTPRQDYVPTAAADRGSLVAFALDSGAARLTRSLHLICLALTSGASSVRMKTDREETGDRKQTRPGNNSSDKHHSIHLRGCFCHMRSALLLTLSVHVSLFMDLNEPLLDFSCRRNLSRVIISDKSLDPMSLSAVDWAA</sequence>
<dbReference type="Proteomes" id="UP000830671">
    <property type="component" value="Chromosome 4"/>
</dbReference>
<evidence type="ECO:0000313" key="2">
    <source>
        <dbReference type="EMBL" id="UQC82641.1"/>
    </source>
</evidence>
<reference evidence="2" key="1">
    <citation type="journal article" date="2021" name="Mol. Plant Microbe Interact.">
        <title>Complete Genome Sequence of the Plant-Pathogenic Fungus Colletotrichum lupini.</title>
        <authorList>
            <person name="Baroncelli R."/>
            <person name="Pensec F."/>
            <person name="Da Lio D."/>
            <person name="Boufleur T."/>
            <person name="Vicente I."/>
            <person name="Sarrocco S."/>
            <person name="Picot A."/>
            <person name="Baraldi E."/>
            <person name="Sukno S."/>
            <person name="Thon M."/>
            <person name="Le Floch G."/>
        </authorList>
    </citation>
    <scope>NUCLEOTIDE SEQUENCE</scope>
    <source>
        <strain evidence="2">IMI 504893</strain>
    </source>
</reference>
<gene>
    <name evidence="2" type="ORF">CLUP02_08131</name>
</gene>
<keyword evidence="3" id="KW-1185">Reference proteome</keyword>
<dbReference type="KEGG" id="clup:CLUP02_08131"/>
<evidence type="ECO:0000313" key="3">
    <source>
        <dbReference type="Proteomes" id="UP000830671"/>
    </source>
</evidence>
<name>A0A9Q8WGR2_9PEZI</name>
<organism evidence="2 3">
    <name type="scientific">Colletotrichum lupini</name>
    <dbReference type="NCBI Taxonomy" id="145971"/>
    <lineage>
        <taxon>Eukaryota</taxon>
        <taxon>Fungi</taxon>
        <taxon>Dikarya</taxon>
        <taxon>Ascomycota</taxon>
        <taxon>Pezizomycotina</taxon>
        <taxon>Sordariomycetes</taxon>
        <taxon>Hypocreomycetidae</taxon>
        <taxon>Glomerellales</taxon>
        <taxon>Glomerellaceae</taxon>
        <taxon>Colletotrichum</taxon>
        <taxon>Colletotrichum acutatum species complex</taxon>
    </lineage>
</organism>
<dbReference type="GeneID" id="73342131"/>